<feature type="compositionally biased region" description="Basic and acidic residues" evidence="3">
    <location>
        <begin position="590"/>
        <end position="600"/>
    </location>
</feature>
<evidence type="ECO:0000313" key="6">
    <source>
        <dbReference type="Proteomes" id="UP000011083"/>
    </source>
</evidence>
<dbReference type="SUPFAM" id="SSF47769">
    <property type="entry name" value="SAM/Pointed domain"/>
    <property type="match status" value="1"/>
</dbReference>
<dbReference type="SMART" id="SM00612">
    <property type="entry name" value="Kelch"/>
    <property type="match status" value="3"/>
</dbReference>
<dbReference type="InterPro" id="IPR001660">
    <property type="entry name" value="SAM"/>
</dbReference>
<dbReference type="KEGG" id="acan:ACA1_326170"/>
<feature type="compositionally biased region" description="Gly residues" evidence="3">
    <location>
        <begin position="569"/>
        <end position="589"/>
    </location>
</feature>
<dbReference type="Gene3D" id="2.120.10.80">
    <property type="entry name" value="Kelch-type beta propeller"/>
    <property type="match status" value="2"/>
</dbReference>
<evidence type="ECO:0000256" key="2">
    <source>
        <dbReference type="ARBA" id="ARBA00022737"/>
    </source>
</evidence>
<name>L8HIK1_ACACF</name>
<dbReference type="PANTHER" id="PTHR46093">
    <property type="entry name" value="ACYL-COA-BINDING DOMAIN-CONTAINING PROTEIN 5"/>
    <property type="match status" value="1"/>
</dbReference>
<dbReference type="PANTHER" id="PTHR46093:SF3">
    <property type="entry name" value="ACYL-COA-BINDING DOMAIN-CONTAINING PROTEIN 4"/>
    <property type="match status" value="1"/>
</dbReference>
<feature type="compositionally biased region" description="Gly residues" evidence="3">
    <location>
        <begin position="526"/>
        <end position="546"/>
    </location>
</feature>
<dbReference type="RefSeq" id="XP_004367796.1">
    <property type="nucleotide sequence ID" value="XM_004367739.1"/>
</dbReference>
<organism evidence="5 6">
    <name type="scientific">Acanthamoeba castellanii (strain ATCC 30010 / Neff)</name>
    <dbReference type="NCBI Taxonomy" id="1257118"/>
    <lineage>
        <taxon>Eukaryota</taxon>
        <taxon>Amoebozoa</taxon>
        <taxon>Discosea</taxon>
        <taxon>Longamoebia</taxon>
        <taxon>Centramoebida</taxon>
        <taxon>Acanthamoebidae</taxon>
        <taxon>Acanthamoeba</taxon>
    </lineage>
</organism>
<dbReference type="CDD" id="cd09487">
    <property type="entry name" value="SAM_superfamily"/>
    <property type="match status" value="1"/>
</dbReference>
<dbReference type="SMART" id="SM00454">
    <property type="entry name" value="SAM"/>
    <property type="match status" value="1"/>
</dbReference>
<feature type="compositionally biased region" description="Acidic residues" evidence="3">
    <location>
        <begin position="414"/>
        <end position="425"/>
    </location>
</feature>
<dbReference type="Pfam" id="PF00536">
    <property type="entry name" value="SAM_1"/>
    <property type="match status" value="1"/>
</dbReference>
<dbReference type="InterPro" id="IPR015915">
    <property type="entry name" value="Kelch-typ_b-propeller"/>
</dbReference>
<evidence type="ECO:0000313" key="5">
    <source>
        <dbReference type="EMBL" id="ELR24523.1"/>
    </source>
</evidence>
<feature type="region of interest" description="Disordered" evidence="3">
    <location>
        <begin position="456"/>
        <end position="478"/>
    </location>
</feature>
<keyword evidence="2" id="KW-0677">Repeat</keyword>
<gene>
    <name evidence="5" type="ORF">ACA1_326170</name>
</gene>
<sequence length="600" mass="62509">MVGNGNVFVYGGWDGNQMLNDLHVLHTDLVSAPQPILTWSKPITSGPVPGPRAGHTSSAVGNRLFVFGGGNGIRYLNDLHLLDAVGTKLVVIGGGDDSRVYNDVYVLDTVTMSWTRPITKGPNPTGRWGHTATLIGTDQLLIFGGHDGTRMLNDVHILDTESMAWQQISPHGQIPCPRAGHTATSVTGKLLVFGGGDGSRILNDLYVFDPATLTFTRPTLQHPAHTPAGRCAHTATPLDDSTLLVFGGGDGGRRFKDLYLLDAEQVIKPPKEKTKAKSPARRGSGGHADDKRKNDITVWLSGLGLRKYVDKFVHEEIDVDTLPYLTEEHLEKLGVSTIGARLKILAAVDQLRDEQAGRALAGPNRKPSDTLRRSTDLVGEMKQSLDLLLVATSALAQALATLSYPDKEEASGGECDDETETESDFDNSFTPSPVASPRDKVSSTASIAAALSSSAAAGGGGGLIPTPPPPPPPHFYASTTDHINALNSFFRNPGSCRGNTNTNLSCGSASTQIIPGVHLHLPNNAPGGGGGGKRTNNSGGGGGGGAASTKANLRHSQGKLPQHTAKPPAGGGDRAQGGGVAGNGNGGGGDAERNATKAPS</sequence>
<dbReference type="AlphaFoldDB" id="L8HIK1"/>
<dbReference type="PROSITE" id="PS50105">
    <property type="entry name" value="SAM_DOMAIN"/>
    <property type="match status" value="1"/>
</dbReference>
<feature type="region of interest" description="Disordered" evidence="3">
    <location>
        <begin position="269"/>
        <end position="289"/>
    </location>
</feature>
<feature type="region of interest" description="Disordered" evidence="3">
    <location>
        <begin position="406"/>
        <end position="441"/>
    </location>
</feature>
<dbReference type="Pfam" id="PF24681">
    <property type="entry name" value="Kelch_KLHDC2_KLHL20_DRC7"/>
    <property type="match status" value="2"/>
</dbReference>
<evidence type="ECO:0000259" key="4">
    <source>
        <dbReference type="PROSITE" id="PS50105"/>
    </source>
</evidence>
<dbReference type="InterPro" id="IPR013761">
    <property type="entry name" value="SAM/pointed_sf"/>
</dbReference>
<keyword evidence="6" id="KW-1185">Reference proteome</keyword>
<proteinExistence type="predicted"/>
<reference evidence="5 6" key="1">
    <citation type="journal article" date="2013" name="Genome Biol.">
        <title>Genome of Acanthamoeba castellanii highlights extensive lateral gene transfer and early evolution of tyrosine kinase signaling.</title>
        <authorList>
            <person name="Clarke M."/>
            <person name="Lohan A.J."/>
            <person name="Liu B."/>
            <person name="Lagkouvardos I."/>
            <person name="Roy S."/>
            <person name="Zafar N."/>
            <person name="Bertelli C."/>
            <person name="Schilde C."/>
            <person name="Kianianmomeni A."/>
            <person name="Burglin T.R."/>
            <person name="Frech C."/>
            <person name="Turcotte B."/>
            <person name="Kopec K.O."/>
            <person name="Synnott J.M."/>
            <person name="Choo C."/>
            <person name="Paponov I."/>
            <person name="Finkler A."/>
            <person name="Soon Heng Tan C."/>
            <person name="Hutchins A.P."/>
            <person name="Weinmeier T."/>
            <person name="Rattei T."/>
            <person name="Chu J.S."/>
            <person name="Gimenez G."/>
            <person name="Irimia M."/>
            <person name="Rigden D.J."/>
            <person name="Fitzpatrick D.A."/>
            <person name="Lorenzo-Morales J."/>
            <person name="Bateman A."/>
            <person name="Chiu C.H."/>
            <person name="Tang P."/>
            <person name="Hegemann P."/>
            <person name="Fromm H."/>
            <person name="Raoult D."/>
            <person name="Greub G."/>
            <person name="Miranda-Saavedra D."/>
            <person name="Chen N."/>
            <person name="Nash P."/>
            <person name="Ginger M.L."/>
            <person name="Horn M."/>
            <person name="Schaap P."/>
            <person name="Caler L."/>
            <person name="Loftus B."/>
        </authorList>
    </citation>
    <scope>NUCLEOTIDE SEQUENCE [LARGE SCALE GENOMIC DNA]</scope>
    <source>
        <strain evidence="5 6">Neff</strain>
    </source>
</reference>
<feature type="region of interest" description="Disordered" evidence="3">
    <location>
        <begin position="518"/>
        <end position="600"/>
    </location>
</feature>
<evidence type="ECO:0000256" key="1">
    <source>
        <dbReference type="ARBA" id="ARBA00022441"/>
    </source>
</evidence>
<dbReference type="Gene3D" id="1.10.150.50">
    <property type="entry name" value="Transcription Factor, Ets-1"/>
    <property type="match status" value="1"/>
</dbReference>
<dbReference type="InterPro" id="IPR006652">
    <property type="entry name" value="Kelch_1"/>
</dbReference>
<accession>L8HIK1</accession>
<dbReference type="STRING" id="1257118.L8HIK1"/>
<dbReference type="EMBL" id="KB007813">
    <property type="protein sequence ID" value="ELR24523.1"/>
    <property type="molecule type" value="Genomic_DNA"/>
</dbReference>
<dbReference type="VEuPathDB" id="AmoebaDB:ACA1_326170"/>
<keyword evidence="1" id="KW-0880">Kelch repeat</keyword>
<dbReference type="OrthoDB" id="10251809at2759"/>
<dbReference type="Proteomes" id="UP000011083">
    <property type="component" value="Unassembled WGS sequence"/>
</dbReference>
<feature type="domain" description="SAM" evidence="4">
    <location>
        <begin position="291"/>
        <end position="354"/>
    </location>
</feature>
<dbReference type="GeneID" id="14925541"/>
<dbReference type="SUPFAM" id="SSF117281">
    <property type="entry name" value="Kelch motif"/>
    <property type="match status" value="1"/>
</dbReference>
<feature type="compositionally biased region" description="Pro residues" evidence="3">
    <location>
        <begin position="465"/>
        <end position="474"/>
    </location>
</feature>
<evidence type="ECO:0000256" key="3">
    <source>
        <dbReference type="SAM" id="MobiDB-lite"/>
    </source>
</evidence>
<protein>
    <submittedName>
        <fullName evidence="5">SAM domain (Sterile alpha motif) domain containing protein</fullName>
    </submittedName>
</protein>